<keyword evidence="1" id="KW-0812">Transmembrane</keyword>
<organism evidence="2 3">
    <name type="scientific">Georgfuchsia toluolica</name>
    <dbReference type="NCBI Taxonomy" id="424218"/>
    <lineage>
        <taxon>Bacteria</taxon>
        <taxon>Pseudomonadati</taxon>
        <taxon>Pseudomonadota</taxon>
        <taxon>Betaproteobacteria</taxon>
        <taxon>Nitrosomonadales</taxon>
        <taxon>Sterolibacteriaceae</taxon>
        <taxon>Georgfuchsia</taxon>
    </lineage>
</organism>
<feature type="transmembrane region" description="Helical" evidence="1">
    <location>
        <begin position="14"/>
        <end position="34"/>
    </location>
</feature>
<keyword evidence="1" id="KW-0472">Membrane</keyword>
<comment type="caution">
    <text evidence="2">The sequence shown here is derived from an EMBL/GenBank/DDBJ whole genome shotgun (WGS) entry which is preliminary data.</text>
</comment>
<dbReference type="AlphaFoldDB" id="A0A916J258"/>
<accession>A0A916J258</accession>
<keyword evidence="1" id="KW-1133">Transmembrane helix</keyword>
<evidence type="ECO:0000256" key="1">
    <source>
        <dbReference type="SAM" id="Phobius"/>
    </source>
</evidence>
<keyword evidence="3" id="KW-1185">Reference proteome</keyword>
<sequence length="162" mass="18268">MQVQAASARIEPHVLLPAWIGIFQMIAAVLRAALSGLQPVEFKQIPGVGPRIEFRQCGRALATARHFDVHPGGVAEWLQIEDGPGGRRQVRRQGRGHVRPHWRQQEYGNGAQTADNNRQAEFFGIKPAFSYVAISHKAYIRKIAGMPGNRNKWQSRKLRMRN</sequence>
<dbReference type="EMBL" id="CAJQUM010000001">
    <property type="protein sequence ID" value="CAG4883207.1"/>
    <property type="molecule type" value="Genomic_DNA"/>
</dbReference>
<evidence type="ECO:0000313" key="2">
    <source>
        <dbReference type="EMBL" id="CAG4883207.1"/>
    </source>
</evidence>
<protein>
    <submittedName>
        <fullName evidence="2">Uncharacterized protein</fullName>
    </submittedName>
</protein>
<name>A0A916J258_9PROT</name>
<dbReference type="Proteomes" id="UP000742786">
    <property type="component" value="Unassembled WGS sequence"/>
</dbReference>
<proteinExistence type="predicted"/>
<gene>
    <name evidence="2" type="ORF">GTOL_11089</name>
</gene>
<evidence type="ECO:0000313" key="3">
    <source>
        <dbReference type="Proteomes" id="UP000742786"/>
    </source>
</evidence>
<reference evidence="2" key="1">
    <citation type="submission" date="2021-04" db="EMBL/GenBank/DDBJ databases">
        <authorList>
            <person name="Hornung B."/>
        </authorList>
    </citation>
    <scope>NUCLEOTIDE SEQUENCE</scope>
    <source>
        <strain evidence="2">G5G6</strain>
    </source>
</reference>